<name>A0ACA9NY75_9GLOM</name>
<gene>
    <name evidence="1" type="ORF">DHETER_LOCUS10710</name>
</gene>
<dbReference type="EMBL" id="CAJVPU010021651">
    <property type="protein sequence ID" value="CAG8682122.1"/>
    <property type="molecule type" value="Genomic_DNA"/>
</dbReference>
<keyword evidence="2" id="KW-1185">Reference proteome</keyword>
<evidence type="ECO:0000313" key="2">
    <source>
        <dbReference type="Proteomes" id="UP000789702"/>
    </source>
</evidence>
<comment type="caution">
    <text evidence="1">The sequence shown here is derived from an EMBL/GenBank/DDBJ whole genome shotgun (WGS) entry which is preliminary data.</text>
</comment>
<feature type="non-terminal residue" evidence="1">
    <location>
        <position position="61"/>
    </location>
</feature>
<accession>A0ACA9NY75</accession>
<proteinExistence type="predicted"/>
<feature type="non-terminal residue" evidence="1">
    <location>
        <position position="1"/>
    </location>
</feature>
<sequence length="61" mass="7171">LMAFAPLFSTTRKNRYTESVARFLSDLQNNLQLLQDLQFVPSINLIWEEILGSRQSSRNIW</sequence>
<organism evidence="1 2">
    <name type="scientific">Dentiscutata heterogama</name>
    <dbReference type="NCBI Taxonomy" id="1316150"/>
    <lineage>
        <taxon>Eukaryota</taxon>
        <taxon>Fungi</taxon>
        <taxon>Fungi incertae sedis</taxon>
        <taxon>Mucoromycota</taxon>
        <taxon>Glomeromycotina</taxon>
        <taxon>Glomeromycetes</taxon>
        <taxon>Diversisporales</taxon>
        <taxon>Gigasporaceae</taxon>
        <taxon>Dentiscutata</taxon>
    </lineage>
</organism>
<protein>
    <submittedName>
        <fullName evidence="1">14643_t:CDS:1</fullName>
    </submittedName>
</protein>
<evidence type="ECO:0000313" key="1">
    <source>
        <dbReference type="EMBL" id="CAG8682122.1"/>
    </source>
</evidence>
<dbReference type="Proteomes" id="UP000789702">
    <property type="component" value="Unassembled WGS sequence"/>
</dbReference>
<reference evidence="1" key="1">
    <citation type="submission" date="2021-06" db="EMBL/GenBank/DDBJ databases">
        <authorList>
            <person name="Kallberg Y."/>
            <person name="Tangrot J."/>
            <person name="Rosling A."/>
        </authorList>
    </citation>
    <scope>NUCLEOTIDE SEQUENCE</scope>
    <source>
        <strain evidence="1">IL203A</strain>
    </source>
</reference>